<protein>
    <recommendedName>
        <fullName evidence="8">Citrate synthase</fullName>
    </recommendedName>
</protein>
<dbReference type="AlphaFoldDB" id="A0AA40RTU2"/>
<dbReference type="GO" id="GO:0006099">
    <property type="term" value="P:tricarboxylic acid cycle"/>
    <property type="evidence" value="ECO:0007669"/>
    <property type="project" value="UniProtKB-KW"/>
</dbReference>
<dbReference type="SUPFAM" id="SSF48256">
    <property type="entry name" value="Citrate synthase"/>
    <property type="match status" value="1"/>
</dbReference>
<evidence type="ECO:0000256" key="7">
    <source>
        <dbReference type="ARBA" id="ARBA00049288"/>
    </source>
</evidence>
<feature type="active site" evidence="9">
    <location>
        <position position="312"/>
    </location>
</feature>
<dbReference type="GO" id="GO:0036440">
    <property type="term" value="F:citrate synthase activity"/>
    <property type="evidence" value="ECO:0007669"/>
    <property type="project" value="UniProtKB-EC"/>
</dbReference>
<dbReference type="GO" id="GO:0005975">
    <property type="term" value="P:carbohydrate metabolic process"/>
    <property type="evidence" value="ECO:0007669"/>
    <property type="project" value="TreeGrafter"/>
</dbReference>
<comment type="similarity">
    <text evidence="3 8">Belongs to the citrate synthase family.</text>
</comment>
<evidence type="ECO:0000256" key="6">
    <source>
        <dbReference type="ARBA" id="ARBA00049052"/>
    </source>
</evidence>
<keyword evidence="5 8" id="KW-0808">Transferase</keyword>
<dbReference type="PANTHER" id="PTHR11739:SF25">
    <property type="entry name" value="CITRATE SYNTHASE-RELATED PROTEIN DDB_G0287281"/>
    <property type="match status" value="1"/>
</dbReference>
<dbReference type="NCBIfam" id="NF009006">
    <property type="entry name" value="PRK12351.1"/>
    <property type="match status" value="1"/>
</dbReference>
<dbReference type="Proteomes" id="UP001138621">
    <property type="component" value="Unassembled WGS sequence"/>
</dbReference>
<evidence type="ECO:0000313" key="10">
    <source>
        <dbReference type="EMBL" id="MBA1305714.1"/>
    </source>
</evidence>
<keyword evidence="10" id="KW-0012">Acyltransferase</keyword>
<evidence type="ECO:0000313" key="11">
    <source>
        <dbReference type="Proteomes" id="UP001138621"/>
    </source>
</evidence>
<evidence type="ECO:0000256" key="2">
    <source>
        <dbReference type="ARBA" id="ARBA00005026"/>
    </source>
</evidence>
<evidence type="ECO:0000256" key="5">
    <source>
        <dbReference type="ARBA" id="ARBA00022679"/>
    </source>
</evidence>
<dbReference type="NCBIfam" id="TIGR01800">
    <property type="entry name" value="cit_synth_II"/>
    <property type="match status" value="1"/>
</dbReference>
<sequence length="375" mass="41664">MAEAKVLSGAGLRGQIAGQTALCTVGKTGAGLTYRGYDVRDLAAECDFEEVAYLLFYGELPTAAQLADYKKRLKTMRDLPQALKEVLERIPANAHPMDVMRTGSSVLGTLEPEVSFDQQRDVAERLMAAFPAIMCYWYRFTHDGVRIDCTSDEDTLGGHFLALLHGKKPSDLHVKVMNVSLILYAEHEFNASTFTARVCASTLSDLYSCVTGAIGSLRGPLHGGANEAAMDMIEQWKSPEEAREAILGMLERKDKIMGFGHAIYSVSDPRNEVIKVWAKKLADEVGDTVLYPVSVAVDETMWEQKKLFPNADFYHASAYHFMGIPTKLFTPIFVCSRVTGWASHVFEQRSNNRIIRPSAEYIGPEQRKVVPIAQR</sequence>
<dbReference type="Pfam" id="PF00285">
    <property type="entry name" value="Citrate_synt"/>
    <property type="match status" value="1"/>
</dbReference>
<keyword evidence="4" id="KW-0816">Tricarboxylic acid cycle</keyword>
<comment type="pathway">
    <text evidence="2">Organic acid metabolism; propanoate degradation.</text>
</comment>
<dbReference type="CDD" id="cd06108">
    <property type="entry name" value="Ec2MCS_like"/>
    <property type="match status" value="1"/>
</dbReference>
<dbReference type="RefSeq" id="WP_068506941.1">
    <property type="nucleotide sequence ID" value="NZ_JAAMRD010000012.1"/>
</dbReference>
<dbReference type="Gene3D" id="1.10.230.10">
    <property type="entry name" value="Cytochrome P450-Terp, domain 2"/>
    <property type="match status" value="1"/>
</dbReference>
<proteinExistence type="inferred from homology"/>
<organism evidence="10 11">
    <name type="scientific">Stutzerimonas stutzeri</name>
    <name type="common">Pseudomonas stutzeri</name>
    <dbReference type="NCBI Taxonomy" id="316"/>
    <lineage>
        <taxon>Bacteria</taxon>
        <taxon>Pseudomonadati</taxon>
        <taxon>Pseudomonadota</taxon>
        <taxon>Gammaproteobacteria</taxon>
        <taxon>Pseudomonadales</taxon>
        <taxon>Pseudomonadaceae</taxon>
        <taxon>Stutzerimonas</taxon>
    </lineage>
</organism>
<dbReference type="PIRSF" id="PIRSF001369">
    <property type="entry name" value="Citrate_synth"/>
    <property type="match status" value="1"/>
</dbReference>
<dbReference type="GO" id="GO:0019679">
    <property type="term" value="P:propionate metabolic process, methylcitrate cycle"/>
    <property type="evidence" value="ECO:0007669"/>
    <property type="project" value="TreeGrafter"/>
</dbReference>
<dbReference type="Gene3D" id="1.10.580.10">
    <property type="entry name" value="Citrate Synthase, domain 1"/>
    <property type="match status" value="1"/>
</dbReference>
<dbReference type="InterPro" id="IPR024176">
    <property type="entry name" value="Citrate_synthase_bac-typ"/>
</dbReference>
<evidence type="ECO:0000256" key="9">
    <source>
        <dbReference type="PIRSR" id="PIRSR001369-1"/>
    </source>
</evidence>
<comment type="pathway">
    <text evidence="1">Carbohydrate metabolism; tricarboxylic acid cycle; isocitrate from oxaloacetate: step 1/2.</text>
</comment>
<dbReference type="GO" id="GO:0005737">
    <property type="term" value="C:cytoplasm"/>
    <property type="evidence" value="ECO:0007669"/>
    <property type="project" value="InterPro"/>
</dbReference>
<dbReference type="InterPro" id="IPR036969">
    <property type="entry name" value="Citrate_synthase_sf"/>
</dbReference>
<evidence type="ECO:0000256" key="4">
    <source>
        <dbReference type="ARBA" id="ARBA00022532"/>
    </source>
</evidence>
<comment type="catalytic activity">
    <reaction evidence="6">
        <text>propanoyl-CoA + oxaloacetate + H2O = (2S,3S)-2-methylcitrate + CoA + H(+)</text>
        <dbReference type="Rhea" id="RHEA:23780"/>
        <dbReference type="ChEBI" id="CHEBI:15377"/>
        <dbReference type="ChEBI" id="CHEBI:15378"/>
        <dbReference type="ChEBI" id="CHEBI:16452"/>
        <dbReference type="ChEBI" id="CHEBI:57287"/>
        <dbReference type="ChEBI" id="CHEBI:57392"/>
        <dbReference type="ChEBI" id="CHEBI:58853"/>
        <dbReference type="EC" id="2.3.3.5"/>
    </reaction>
</comment>
<dbReference type="GO" id="GO:0050440">
    <property type="term" value="F:2-methylcitrate synthase activity"/>
    <property type="evidence" value="ECO:0007669"/>
    <property type="project" value="UniProtKB-EC"/>
</dbReference>
<accession>A0AA40RTU2</accession>
<gene>
    <name evidence="10" type="primary">prpC</name>
    <name evidence="10" type="ORF">G7024_15050</name>
</gene>
<dbReference type="InterPro" id="IPR011278">
    <property type="entry name" value="2-MeCitrate/Citrate_synth_II"/>
</dbReference>
<evidence type="ECO:0000256" key="1">
    <source>
        <dbReference type="ARBA" id="ARBA00004751"/>
    </source>
</evidence>
<dbReference type="InterPro" id="IPR016142">
    <property type="entry name" value="Citrate_synth-like_lrg_a-sub"/>
</dbReference>
<evidence type="ECO:0000256" key="8">
    <source>
        <dbReference type="PIRNR" id="PIRNR001369"/>
    </source>
</evidence>
<dbReference type="InterPro" id="IPR002020">
    <property type="entry name" value="Citrate_synthase"/>
</dbReference>
<comment type="caution">
    <text evidence="10">The sequence shown here is derived from an EMBL/GenBank/DDBJ whole genome shotgun (WGS) entry which is preliminary data.</text>
</comment>
<dbReference type="InterPro" id="IPR016143">
    <property type="entry name" value="Citrate_synth-like_sm_a-sub"/>
</dbReference>
<feature type="active site" evidence="9">
    <location>
        <position position="261"/>
    </location>
</feature>
<dbReference type="PANTHER" id="PTHR11739">
    <property type="entry name" value="CITRATE SYNTHASE"/>
    <property type="match status" value="1"/>
</dbReference>
<dbReference type="FunFam" id="1.10.230.10:FF:000003">
    <property type="entry name" value="Citrate synthase"/>
    <property type="match status" value="1"/>
</dbReference>
<dbReference type="EMBL" id="JAAMRD010000012">
    <property type="protein sequence ID" value="MBA1305714.1"/>
    <property type="molecule type" value="Genomic_DNA"/>
</dbReference>
<name>A0AA40RTU2_STUST</name>
<dbReference type="PRINTS" id="PR00143">
    <property type="entry name" value="CITRTSNTHASE"/>
</dbReference>
<evidence type="ECO:0000256" key="3">
    <source>
        <dbReference type="ARBA" id="ARBA00010566"/>
    </source>
</evidence>
<reference evidence="10" key="1">
    <citation type="submission" date="2020-02" db="EMBL/GenBank/DDBJ databases">
        <title>Synteny-based analysis reveals conserved mechanism for high triclosan tolerance in Pseudomonas, as well as instances of horizontal transfer.</title>
        <authorList>
            <person name="Mcfarland A.G."/>
            <person name="Bertucci H.K."/>
            <person name="Litmann E."/>
            <person name="Shen J."/>
            <person name="Huttenhower C."/>
            <person name="Hartmann E.M."/>
        </authorList>
    </citation>
    <scope>NUCLEOTIDE SEQUENCE</scope>
    <source>
        <strain evidence="10">109A1</strain>
    </source>
</reference>
<comment type="catalytic activity">
    <reaction evidence="7">
        <text>oxaloacetate + acetyl-CoA + H2O = citrate + CoA + H(+)</text>
        <dbReference type="Rhea" id="RHEA:16845"/>
        <dbReference type="ChEBI" id="CHEBI:15377"/>
        <dbReference type="ChEBI" id="CHEBI:15378"/>
        <dbReference type="ChEBI" id="CHEBI:16452"/>
        <dbReference type="ChEBI" id="CHEBI:16947"/>
        <dbReference type="ChEBI" id="CHEBI:57287"/>
        <dbReference type="ChEBI" id="CHEBI:57288"/>
        <dbReference type="EC" id="2.3.3.16"/>
    </reaction>
</comment>